<evidence type="ECO:0000256" key="1">
    <source>
        <dbReference type="ARBA" id="ARBA00004141"/>
    </source>
</evidence>
<name>A0A9P5XBE3_9AGAR</name>
<feature type="transmembrane region" description="Helical" evidence="6">
    <location>
        <begin position="264"/>
        <end position="283"/>
    </location>
</feature>
<gene>
    <name evidence="8" type="ORF">P691DRAFT_669802</name>
</gene>
<evidence type="ECO:0000256" key="5">
    <source>
        <dbReference type="SAM" id="MobiDB-lite"/>
    </source>
</evidence>
<evidence type="ECO:0000256" key="4">
    <source>
        <dbReference type="ARBA" id="ARBA00023136"/>
    </source>
</evidence>
<dbReference type="GO" id="GO:0016020">
    <property type="term" value="C:membrane"/>
    <property type="evidence" value="ECO:0007669"/>
    <property type="project" value="UniProtKB-SubCell"/>
</dbReference>
<feature type="transmembrane region" description="Helical" evidence="6">
    <location>
        <begin position="211"/>
        <end position="231"/>
    </location>
</feature>
<feature type="transmembrane region" description="Helical" evidence="6">
    <location>
        <begin position="145"/>
        <end position="165"/>
    </location>
</feature>
<keyword evidence="4 6" id="KW-0472">Membrane</keyword>
<dbReference type="OrthoDB" id="3359595at2759"/>
<organism evidence="8 9">
    <name type="scientific">Macrolepiota fuliginosa MF-IS2</name>
    <dbReference type="NCBI Taxonomy" id="1400762"/>
    <lineage>
        <taxon>Eukaryota</taxon>
        <taxon>Fungi</taxon>
        <taxon>Dikarya</taxon>
        <taxon>Basidiomycota</taxon>
        <taxon>Agaricomycotina</taxon>
        <taxon>Agaricomycetes</taxon>
        <taxon>Agaricomycetidae</taxon>
        <taxon>Agaricales</taxon>
        <taxon>Agaricineae</taxon>
        <taxon>Agaricaceae</taxon>
        <taxon>Macrolepiota</taxon>
    </lineage>
</organism>
<keyword evidence="3 6" id="KW-1133">Transmembrane helix</keyword>
<dbReference type="Proteomes" id="UP000807342">
    <property type="component" value="Unassembled WGS sequence"/>
</dbReference>
<keyword evidence="9" id="KW-1185">Reference proteome</keyword>
<feature type="region of interest" description="Disordered" evidence="5">
    <location>
        <begin position="306"/>
        <end position="325"/>
    </location>
</feature>
<feature type="transmembrane region" description="Helical" evidence="6">
    <location>
        <begin position="63"/>
        <end position="84"/>
    </location>
</feature>
<accession>A0A9P5XBE3</accession>
<evidence type="ECO:0000313" key="9">
    <source>
        <dbReference type="Proteomes" id="UP000807342"/>
    </source>
</evidence>
<evidence type="ECO:0000256" key="3">
    <source>
        <dbReference type="ARBA" id="ARBA00022989"/>
    </source>
</evidence>
<evidence type="ECO:0000256" key="2">
    <source>
        <dbReference type="ARBA" id="ARBA00022692"/>
    </source>
</evidence>
<keyword evidence="2 6" id="KW-0812">Transmembrane</keyword>
<sequence>MVSTVLAIPLSDTPSSTNSPHLQSRDRYILKNDTFTGKLRAFNPTTLQPVAQGPATDGSGEGLGAPVIIWMVFTLLVGVPLSLVGFRGWRISTGVGIGLVIAVASWASLINTMSATGIPDIFLTIIVLGFFLVGFILGCFEFGRIAGIVALGAMGGMSFGVRVMLLRSGLLIPVGDDGSGTGYALTWVLIAVFGVLGGLWIAWAQYRRSGILFGCAANGTFLTALGVDLILHKQAGMGSGLIFLFDRNSSHIVDVMTKGYKPTMATQIIVGVSLGVIPVLAFAQHRIFKAPFDRRKLNDQDADAALNAPIDDEPPPSPRGKSGGLLMRHRLHGSAISGLWDGILFKTSPNRFSV</sequence>
<proteinExistence type="predicted"/>
<evidence type="ECO:0000259" key="7">
    <source>
        <dbReference type="Pfam" id="PF13886"/>
    </source>
</evidence>
<dbReference type="InterPro" id="IPR025256">
    <property type="entry name" value="TM7S3/TM198-like_dom"/>
</dbReference>
<comment type="caution">
    <text evidence="8">The sequence shown here is derived from an EMBL/GenBank/DDBJ whole genome shotgun (WGS) entry which is preliminary data.</text>
</comment>
<dbReference type="Pfam" id="PF13886">
    <property type="entry name" value="TM7S3_TM198"/>
    <property type="match status" value="1"/>
</dbReference>
<feature type="transmembrane region" description="Helical" evidence="6">
    <location>
        <begin position="121"/>
        <end position="140"/>
    </location>
</feature>
<protein>
    <recommendedName>
        <fullName evidence="7">TM7S3/TM198-like domain-containing protein</fullName>
    </recommendedName>
</protein>
<evidence type="ECO:0000256" key="6">
    <source>
        <dbReference type="SAM" id="Phobius"/>
    </source>
</evidence>
<dbReference type="AlphaFoldDB" id="A0A9P5XBE3"/>
<reference evidence="8" key="1">
    <citation type="submission" date="2020-11" db="EMBL/GenBank/DDBJ databases">
        <authorList>
            <consortium name="DOE Joint Genome Institute"/>
            <person name="Ahrendt S."/>
            <person name="Riley R."/>
            <person name="Andreopoulos W."/>
            <person name="Labutti K."/>
            <person name="Pangilinan J."/>
            <person name="Ruiz-Duenas F.J."/>
            <person name="Barrasa J.M."/>
            <person name="Sanchez-Garcia M."/>
            <person name="Camarero S."/>
            <person name="Miyauchi S."/>
            <person name="Serrano A."/>
            <person name="Linde D."/>
            <person name="Babiker R."/>
            <person name="Drula E."/>
            <person name="Ayuso-Fernandez I."/>
            <person name="Pacheco R."/>
            <person name="Padilla G."/>
            <person name="Ferreira P."/>
            <person name="Barriuso J."/>
            <person name="Kellner H."/>
            <person name="Castanera R."/>
            <person name="Alfaro M."/>
            <person name="Ramirez L."/>
            <person name="Pisabarro A.G."/>
            <person name="Kuo A."/>
            <person name="Tritt A."/>
            <person name="Lipzen A."/>
            <person name="He G."/>
            <person name="Yan M."/>
            <person name="Ng V."/>
            <person name="Cullen D."/>
            <person name="Martin F."/>
            <person name="Rosso M.-N."/>
            <person name="Henrissat B."/>
            <person name="Hibbett D."/>
            <person name="Martinez A.T."/>
            <person name="Grigoriev I.V."/>
        </authorList>
    </citation>
    <scope>NUCLEOTIDE SEQUENCE</scope>
    <source>
        <strain evidence="8">MF-IS2</strain>
    </source>
</reference>
<dbReference type="EMBL" id="MU151167">
    <property type="protein sequence ID" value="KAF9448278.1"/>
    <property type="molecule type" value="Genomic_DNA"/>
</dbReference>
<feature type="transmembrane region" description="Helical" evidence="6">
    <location>
        <begin position="91"/>
        <end position="109"/>
    </location>
</feature>
<evidence type="ECO:0000313" key="8">
    <source>
        <dbReference type="EMBL" id="KAF9448278.1"/>
    </source>
</evidence>
<feature type="domain" description="TM7S3/TM198-like" evidence="7">
    <location>
        <begin position="72"/>
        <end position="282"/>
    </location>
</feature>
<comment type="subcellular location">
    <subcellularLocation>
        <location evidence="1">Membrane</location>
        <topology evidence="1">Multi-pass membrane protein</topology>
    </subcellularLocation>
</comment>
<feature type="transmembrane region" description="Helical" evidence="6">
    <location>
        <begin position="185"/>
        <end position="204"/>
    </location>
</feature>